<name>A0A0L8HLE8_OCTBM</name>
<dbReference type="STRING" id="37653.A0A0L8HLE8"/>
<gene>
    <name evidence="2" type="ORF">OCBIM_22012036mg</name>
</gene>
<reference evidence="2" key="1">
    <citation type="submission" date="2015-07" db="EMBL/GenBank/DDBJ databases">
        <title>MeaNS - Measles Nucleotide Surveillance Program.</title>
        <authorList>
            <person name="Tran T."/>
            <person name="Druce J."/>
        </authorList>
    </citation>
    <scope>NUCLEOTIDE SEQUENCE</scope>
    <source>
        <strain evidence="2">UCB-OBI-ISO-001</strain>
        <tissue evidence="2">Gonad</tissue>
    </source>
</reference>
<feature type="compositionally biased region" description="Pro residues" evidence="1">
    <location>
        <begin position="106"/>
        <end position="115"/>
    </location>
</feature>
<feature type="non-terminal residue" evidence="2">
    <location>
        <position position="1"/>
    </location>
</feature>
<dbReference type="AlphaFoldDB" id="A0A0L8HLE8"/>
<protein>
    <submittedName>
        <fullName evidence="2">Uncharacterized protein</fullName>
    </submittedName>
</protein>
<feature type="region of interest" description="Disordered" evidence="1">
    <location>
        <begin position="1"/>
        <end position="24"/>
    </location>
</feature>
<accession>A0A0L8HLE8</accession>
<feature type="compositionally biased region" description="Polar residues" evidence="1">
    <location>
        <begin position="41"/>
        <end position="57"/>
    </location>
</feature>
<feature type="region of interest" description="Disordered" evidence="1">
    <location>
        <begin position="36"/>
        <end position="167"/>
    </location>
</feature>
<dbReference type="EMBL" id="KQ417857">
    <property type="protein sequence ID" value="KOF90037.1"/>
    <property type="molecule type" value="Genomic_DNA"/>
</dbReference>
<evidence type="ECO:0000313" key="2">
    <source>
        <dbReference type="EMBL" id="KOF90037.1"/>
    </source>
</evidence>
<evidence type="ECO:0000256" key="1">
    <source>
        <dbReference type="SAM" id="MobiDB-lite"/>
    </source>
</evidence>
<feature type="compositionally biased region" description="Polar residues" evidence="1">
    <location>
        <begin position="141"/>
        <end position="150"/>
    </location>
</feature>
<organism evidence="2">
    <name type="scientific">Octopus bimaculoides</name>
    <name type="common">California two-spotted octopus</name>
    <dbReference type="NCBI Taxonomy" id="37653"/>
    <lineage>
        <taxon>Eukaryota</taxon>
        <taxon>Metazoa</taxon>
        <taxon>Spiralia</taxon>
        <taxon>Lophotrochozoa</taxon>
        <taxon>Mollusca</taxon>
        <taxon>Cephalopoda</taxon>
        <taxon>Coleoidea</taxon>
        <taxon>Octopodiformes</taxon>
        <taxon>Octopoda</taxon>
        <taxon>Incirrata</taxon>
        <taxon>Octopodidae</taxon>
        <taxon>Octopus</taxon>
    </lineage>
</organism>
<proteinExistence type="predicted"/>
<sequence length="167" mass="18048">DDPFKGSDPFNQDPFASDDPFKDAFPVADNEAAVFPKTDSFDSSATDPFQSTFSNTNEKPEAFAAFGDPKPKSNKGDLFGSVPFVKSNSKSPTPPNLPPKQKKQPPPRPAPPRPKSSPAAKKKDELFANFGNDPFTGNDPFASSTGNNPEYSLENFADFSPSKNILD</sequence>